<name>J9G460_9ZZZZ</name>
<evidence type="ECO:0000313" key="1">
    <source>
        <dbReference type="EMBL" id="EJW96587.1"/>
    </source>
</evidence>
<comment type="caution">
    <text evidence="1">The sequence shown here is derived from an EMBL/GenBank/DDBJ whole genome shotgun (WGS) entry which is preliminary data.</text>
</comment>
<organism evidence="1">
    <name type="scientific">gut metagenome</name>
    <dbReference type="NCBI Taxonomy" id="749906"/>
    <lineage>
        <taxon>unclassified sequences</taxon>
        <taxon>metagenomes</taxon>
        <taxon>organismal metagenomes</taxon>
    </lineage>
</organism>
<reference evidence="1" key="1">
    <citation type="journal article" date="2012" name="PLoS ONE">
        <title>Gene sets for utilization of primary and secondary nutrition supplies in the distal gut of endangered iberian lynx.</title>
        <authorList>
            <person name="Alcaide M."/>
            <person name="Messina E."/>
            <person name="Richter M."/>
            <person name="Bargiela R."/>
            <person name="Peplies J."/>
            <person name="Huws S.A."/>
            <person name="Newbold C.J."/>
            <person name="Golyshin P.N."/>
            <person name="Simon M.A."/>
            <person name="Lopez G."/>
            <person name="Yakimov M.M."/>
            <person name="Ferrer M."/>
        </authorList>
    </citation>
    <scope>NUCLEOTIDE SEQUENCE</scope>
</reference>
<accession>J9G460</accession>
<dbReference type="EMBL" id="AMCI01005203">
    <property type="protein sequence ID" value="EJW96587.1"/>
    <property type="molecule type" value="Genomic_DNA"/>
</dbReference>
<gene>
    <name evidence="1" type="ORF">EVA_15307</name>
</gene>
<protein>
    <submittedName>
        <fullName evidence="1">Uncharacterized protein</fullName>
    </submittedName>
</protein>
<sequence>MSYNDSNLIQVLEILVQVVGETLGSSTNSIDVHAVGTRTHDTAQATGTEFEGTVEAFDEFSLVFFGQHFLYCILCCLVIEV</sequence>
<proteinExistence type="predicted"/>
<dbReference type="AlphaFoldDB" id="J9G460"/>